<dbReference type="GO" id="GO:0008235">
    <property type="term" value="F:metalloexopeptidase activity"/>
    <property type="evidence" value="ECO:0007669"/>
    <property type="project" value="InterPro"/>
</dbReference>
<keyword evidence="7 10" id="KW-0732">Signal</keyword>
<evidence type="ECO:0000256" key="6">
    <source>
        <dbReference type="ARBA" id="ARBA00022723"/>
    </source>
</evidence>
<dbReference type="Pfam" id="PF02225">
    <property type="entry name" value="PA"/>
    <property type="match status" value="1"/>
</dbReference>
<dbReference type="SUPFAM" id="SSF53187">
    <property type="entry name" value="Zn-dependent exopeptidases"/>
    <property type="match status" value="1"/>
</dbReference>
<dbReference type="EMBL" id="KN817522">
    <property type="protein sequence ID" value="KJA28212.1"/>
    <property type="molecule type" value="Genomic_DNA"/>
</dbReference>
<keyword evidence="8 10" id="KW-0378">Hydrolase</keyword>
<feature type="signal peptide" evidence="10">
    <location>
        <begin position="1"/>
        <end position="17"/>
    </location>
</feature>
<keyword evidence="14" id="KW-1185">Reference proteome</keyword>
<proteinExistence type="inferred from homology"/>
<comment type="cofactor">
    <cofactor evidence="1">
        <name>Zn(2+)</name>
        <dbReference type="ChEBI" id="CHEBI:29105"/>
    </cofactor>
</comment>
<name>A0A0D2LKI3_HYPSF</name>
<evidence type="ECO:0000313" key="14">
    <source>
        <dbReference type="Proteomes" id="UP000054270"/>
    </source>
</evidence>
<dbReference type="GO" id="GO:0046872">
    <property type="term" value="F:metal ion binding"/>
    <property type="evidence" value="ECO:0007669"/>
    <property type="project" value="UniProtKB-KW"/>
</dbReference>
<evidence type="ECO:0000256" key="10">
    <source>
        <dbReference type="RuleBase" id="RU361240"/>
    </source>
</evidence>
<dbReference type="InterPro" id="IPR041756">
    <property type="entry name" value="M28_SGAP-like"/>
</dbReference>
<evidence type="ECO:0000259" key="12">
    <source>
        <dbReference type="Pfam" id="PF04389"/>
    </source>
</evidence>
<keyword evidence="5 10" id="KW-0645">Protease</keyword>
<dbReference type="InterPro" id="IPR003137">
    <property type="entry name" value="PA_domain"/>
</dbReference>
<keyword evidence="9 10" id="KW-0862">Zinc</keyword>
<dbReference type="Gene3D" id="3.40.630.10">
    <property type="entry name" value="Zn peptidases"/>
    <property type="match status" value="1"/>
</dbReference>
<feature type="chain" id="PRO_5005112592" description="Peptide hydrolase" evidence="10">
    <location>
        <begin position="18"/>
        <end position="518"/>
    </location>
</feature>
<dbReference type="CDD" id="cd03876">
    <property type="entry name" value="M28_SGAP_like"/>
    <property type="match status" value="1"/>
</dbReference>
<keyword evidence="6 10" id="KW-0479">Metal-binding</keyword>
<reference evidence="14" key="1">
    <citation type="submission" date="2014-04" db="EMBL/GenBank/DDBJ databases">
        <title>Evolutionary Origins and Diversification of the Mycorrhizal Mutualists.</title>
        <authorList>
            <consortium name="DOE Joint Genome Institute"/>
            <consortium name="Mycorrhizal Genomics Consortium"/>
            <person name="Kohler A."/>
            <person name="Kuo A."/>
            <person name="Nagy L.G."/>
            <person name="Floudas D."/>
            <person name="Copeland A."/>
            <person name="Barry K.W."/>
            <person name="Cichocki N."/>
            <person name="Veneault-Fourrey C."/>
            <person name="LaButti K."/>
            <person name="Lindquist E.A."/>
            <person name="Lipzen A."/>
            <person name="Lundell T."/>
            <person name="Morin E."/>
            <person name="Murat C."/>
            <person name="Riley R."/>
            <person name="Ohm R."/>
            <person name="Sun H."/>
            <person name="Tunlid A."/>
            <person name="Henrissat B."/>
            <person name="Grigoriev I.V."/>
            <person name="Hibbett D.S."/>
            <person name="Martin F."/>
        </authorList>
    </citation>
    <scope>NUCLEOTIDE SEQUENCE [LARGE SCALE GENOMIC DNA]</scope>
    <source>
        <strain evidence="14">FD-334 SS-4</strain>
    </source>
</reference>
<dbReference type="GO" id="GO:0004177">
    <property type="term" value="F:aminopeptidase activity"/>
    <property type="evidence" value="ECO:0007669"/>
    <property type="project" value="UniProtKB-KW"/>
</dbReference>
<dbReference type="AlphaFoldDB" id="A0A0D2LKI3"/>
<protein>
    <recommendedName>
        <fullName evidence="10">Peptide hydrolase</fullName>
        <ecNumber evidence="10">3.4.-.-</ecNumber>
    </recommendedName>
</protein>
<dbReference type="Gene3D" id="3.50.30.30">
    <property type="match status" value="1"/>
</dbReference>
<evidence type="ECO:0000256" key="9">
    <source>
        <dbReference type="ARBA" id="ARBA00022833"/>
    </source>
</evidence>
<dbReference type="OMA" id="VRFCFWT"/>
<organism evidence="13 14">
    <name type="scientific">Hypholoma sublateritium (strain FD-334 SS-4)</name>
    <dbReference type="NCBI Taxonomy" id="945553"/>
    <lineage>
        <taxon>Eukaryota</taxon>
        <taxon>Fungi</taxon>
        <taxon>Dikarya</taxon>
        <taxon>Basidiomycota</taxon>
        <taxon>Agaricomycotina</taxon>
        <taxon>Agaricomycetes</taxon>
        <taxon>Agaricomycetidae</taxon>
        <taxon>Agaricales</taxon>
        <taxon>Agaricineae</taxon>
        <taxon>Strophariaceae</taxon>
        <taxon>Hypholoma</taxon>
    </lineage>
</organism>
<comment type="similarity">
    <text evidence="2">Belongs to the peptidase M28 family. M28B subfamily.</text>
</comment>
<dbReference type="Proteomes" id="UP000054270">
    <property type="component" value="Unassembled WGS sequence"/>
</dbReference>
<evidence type="ECO:0000256" key="1">
    <source>
        <dbReference type="ARBA" id="ARBA00001947"/>
    </source>
</evidence>
<evidence type="ECO:0000256" key="7">
    <source>
        <dbReference type="ARBA" id="ARBA00022729"/>
    </source>
</evidence>
<feature type="domain" description="PA" evidence="11">
    <location>
        <begin position="139"/>
        <end position="229"/>
    </location>
</feature>
<dbReference type="PANTHER" id="PTHR12147">
    <property type="entry name" value="METALLOPEPTIDASE M28 FAMILY MEMBER"/>
    <property type="match status" value="1"/>
</dbReference>
<evidence type="ECO:0000259" key="11">
    <source>
        <dbReference type="Pfam" id="PF02225"/>
    </source>
</evidence>
<dbReference type="InterPro" id="IPR045175">
    <property type="entry name" value="M28_fam"/>
</dbReference>
<dbReference type="InterPro" id="IPR007484">
    <property type="entry name" value="Peptidase_M28"/>
</dbReference>
<dbReference type="STRING" id="945553.A0A0D2LKI3"/>
<gene>
    <name evidence="13" type="ORF">HYPSUDRAFT_129862</name>
</gene>
<sequence length="518" mass="54584">MKIISVYVLALVGVATTQNSDLVRIGNNRGGGHGIDSHTHRKPFIVPSTFIHAVEARNLLNHANQFVKFSELSNGTRAFGSKGHNATVQYIKGLLDKTNAYTTEYQTFPYLYSEGNAAFSANGTDYTTAWFTYGPAGDVTAPLQIVAGVGCELDDYPPEVSGKIALILRGTCAFGIKTALAGAAGAAGVIIYNNAEGSIGSGTLGEVSRPELGPYVPVGSLSGTDGASLAGVITSGTQVIGKLHVNAITDTRYSSNVIATTKAGDKTNLVVAGGHTDSVAAGPICNGINDDGSGTMGLLEVALLLAEYNVTSAVRFAFWTAEEFGLVGSTHYVASLGDTERQNIALYLNFDMIASPNAGYYILDGDGSAFNSSGPAGSDHIEWTFENFFYAHKLVSAPSAFTGRSDYGPFLTVGIPSGGLFTGSDGIMTAEQAQWWSGGVAGRAFDPCHHQACDGISNLNVPYWVWNTKAAAHTIASYALSLVGIPRGPRVAVREFALTKLSHDERRHHTCGEEIFEL</sequence>
<evidence type="ECO:0000256" key="4">
    <source>
        <dbReference type="ARBA" id="ARBA00022438"/>
    </source>
</evidence>
<dbReference type="PANTHER" id="PTHR12147:SF26">
    <property type="entry name" value="PEPTIDASE M28 DOMAIN-CONTAINING PROTEIN"/>
    <property type="match status" value="1"/>
</dbReference>
<evidence type="ECO:0000313" key="13">
    <source>
        <dbReference type="EMBL" id="KJA28212.1"/>
    </source>
</evidence>
<feature type="domain" description="Peptidase M28" evidence="12">
    <location>
        <begin position="256"/>
        <end position="461"/>
    </location>
</feature>
<dbReference type="SUPFAM" id="SSF52025">
    <property type="entry name" value="PA domain"/>
    <property type="match status" value="1"/>
</dbReference>
<comment type="similarity">
    <text evidence="3">Belongs to the peptidase M28 family. M28A subfamily.</text>
</comment>
<dbReference type="GO" id="GO:0006508">
    <property type="term" value="P:proteolysis"/>
    <property type="evidence" value="ECO:0007669"/>
    <property type="project" value="UniProtKB-KW"/>
</dbReference>
<accession>A0A0D2LKI3</accession>
<evidence type="ECO:0000256" key="5">
    <source>
        <dbReference type="ARBA" id="ARBA00022670"/>
    </source>
</evidence>
<evidence type="ECO:0000256" key="8">
    <source>
        <dbReference type="ARBA" id="ARBA00022801"/>
    </source>
</evidence>
<keyword evidence="4" id="KW-0031">Aminopeptidase</keyword>
<dbReference type="InterPro" id="IPR046450">
    <property type="entry name" value="PA_dom_sf"/>
</dbReference>
<dbReference type="EC" id="3.4.-.-" evidence="10"/>
<evidence type="ECO:0000256" key="3">
    <source>
        <dbReference type="ARBA" id="ARBA00005957"/>
    </source>
</evidence>
<dbReference type="OrthoDB" id="10013407at2759"/>
<dbReference type="Pfam" id="PF04389">
    <property type="entry name" value="Peptidase_M28"/>
    <property type="match status" value="1"/>
</dbReference>
<evidence type="ECO:0000256" key="2">
    <source>
        <dbReference type="ARBA" id="ARBA00005634"/>
    </source>
</evidence>